<dbReference type="SUPFAM" id="SSF57701">
    <property type="entry name" value="Zn2/Cys6 DNA-binding domain"/>
    <property type="match status" value="1"/>
</dbReference>
<dbReference type="CDD" id="cd12148">
    <property type="entry name" value="fungal_TF_MHR"/>
    <property type="match status" value="1"/>
</dbReference>
<protein>
    <recommendedName>
        <fullName evidence="3">Zn(2)-C6 fungal-type domain-containing protein</fullName>
    </recommendedName>
</protein>
<dbReference type="GO" id="GO:0008270">
    <property type="term" value="F:zinc ion binding"/>
    <property type="evidence" value="ECO:0007669"/>
    <property type="project" value="InterPro"/>
</dbReference>
<organism evidence="4 5">
    <name type="scientific">Aureobasidium namibiae CBS 147.97</name>
    <dbReference type="NCBI Taxonomy" id="1043004"/>
    <lineage>
        <taxon>Eukaryota</taxon>
        <taxon>Fungi</taxon>
        <taxon>Dikarya</taxon>
        <taxon>Ascomycota</taxon>
        <taxon>Pezizomycotina</taxon>
        <taxon>Dothideomycetes</taxon>
        <taxon>Dothideomycetidae</taxon>
        <taxon>Dothideales</taxon>
        <taxon>Saccotheciaceae</taxon>
        <taxon>Aureobasidium</taxon>
    </lineage>
</organism>
<dbReference type="PROSITE" id="PS00463">
    <property type="entry name" value="ZN2_CY6_FUNGAL_1"/>
    <property type="match status" value="1"/>
</dbReference>
<evidence type="ECO:0000256" key="1">
    <source>
        <dbReference type="ARBA" id="ARBA00023242"/>
    </source>
</evidence>
<dbReference type="HOGENOM" id="CLU_013866_5_1_1"/>
<name>A0A074WEZ3_9PEZI</name>
<keyword evidence="5" id="KW-1185">Reference proteome</keyword>
<dbReference type="InterPro" id="IPR021858">
    <property type="entry name" value="Fun_TF"/>
</dbReference>
<dbReference type="Pfam" id="PF00172">
    <property type="entry name" value="Zn_clus"/>
    <property type="match status" value="1"/>
</dbReference>
<evidence type="ECO:0000256" key="2">
    <source>
        <dbReference type="SAM" id="MobiDB-lite"/>
    </source>
</evidence>
<dbReference type="STRING" id="1043004.A0A074WEZ3"/>
<dbReference type="Pfam" id="PF11951">
    <property type="entry name" value="Fungal_trans_2"/>
    <property type="match status" value="1"/>
</dbReference>
<dbReference type="PANTHER" id="PTHR38791:SF13">
    <property type="entry name" value="ZN(2)-C6 FUNGAL-TYPE DOMAIN-CONTAINING PROTEIN"/>
    <property type="match status" value="1"/>
</dbReference>
<feature type="domain" description="Zn(2)-C6 fungal-type" evidence="3">
    <location>
        <begin position="10"/>
        <end position="38"/>
    </location>
</feature>
<dbReference type="InterPro" id="IPR001138">
    <property type="entry name" value="Zn2Cys6_DnaBD"/>
</dbReference>
<dbReference type="GO" id="GO:0000981">
    <property type="term" value="F:DNA-binding transcription factor activity, RNA polymerase II-specific"/>
    <property type="evidence" value="ECO:0007669"/>
    <property type="project" value="InterPro"/>
</dbReference>
<feature type="region of interest" description="Disordered" evidence="2">
    <location>
        <begin position="58"/>
        <end position="79"/>
    </location>
</feature>
<accession>A0A074WEZ3</accession>
<evidence type="ECO:0000259" key="3">
    <source>
        <dbReference type="PROSITE" id="PS50048"/>
    </source>
</evidence>
<dbReference type="SMART" id="SM00066">
    <property type="entry name" value="GAL4"/>
    <property type="match status" value="1"/>
</dbReference>
<reference evidence="4 5" key="1">
    <citation type="journal article" date="2014" name="BMC Genomics">
        <title>Genome sequencing of four Aureobasidium pullulans varieties: biotechnological potential, stress tolerance, and description of new species.</title>
        <authorList>
            <person name="Gostin Ar C."/>
            <person name="Ohm R.A."/>
            <person name="Kogej T."/>
            <person name="Sonjak S."/>
            <person name="Turk M."/>
            <person name="Zajc J."/>
            <person name="Zalar P."/>
            <person name="Grube M."/>
            <person name="Sun H."/>
            <person name="Han J."/>
            <person name="Sharma A."/>
            <person name="Chiniquy J."/>
            <person name="Ngan C.Y."/>
            <person name="Lipzen A."/>
            <person name="Barry K."/>
            <person name="Grigoriev I.V."/>
            <person name="Gunde-Cimerman N."/>
        </authorList>
    </citation>
    <scope>NUCLEOTIDE SEQUENCE [LARGE SCALE GENOMIC DNA]</scope>
    <source>
        <strain evidence="4 5">CBS 147.97</strain>
    </source>
</reference>
<keyword evidence="1" id="KW-0539">Nucleus</keyword>
<dbReference type="PROSITE" id="PS50048">
    <property type="entry name" value="ZN2_CY6_FUNGAL_2"/>
    <property type="match status" value="1"/>
</dbReference>
<dbReference type="OrthoDB" id="4491390at2759"/>
<dbReference type="GeneID" id="25415406"/>
<dbReference type="CDD" id="cd00067">
    <property type="entry name" value="GAL4"/>
    <property type="match status" value="1"/>
</dbReference>
<evidence type="ECO:0000313" key="5">
    <source>
        <dbReference type="Proteomes" id="UP000027730"/>
    </source>
</evidence>
<dbReference type="AlphaFoldDB" id="A0A074WEZ3"/>
<sequence>MVYGGKPSRGCATCKKRKIKCDEGRPTCTQCEKSSRVCLGYKDESDYIFRNQTEKVTNKITKTRKPRASRSPDSTLSKDTVITHPKAVTSNALMDVTVASKNPQSKSCTYDNMALIQRPLQGNLAASTTICQQPTFSIEEEVVDVYFRNFARLYKSQDTVRGFLPFLAPMYGTSSKGSLLRTATHAAALCAISQLPDQKHLQFRAADTYGKAMRIAAGALQDPIQATSDETLQATLLLCTYESIKATDNSIEAWSNHVDGASAIVQGRGMQQLESEQSLALFRAARTHMLINCIRQGKPTKQLEAGMNWLCDTTEDDPLAYLTHCTIELPSLMEKSRRVFERQRNAESMAAMEVLIERACHLEARMQNWAASLSDEWLPYTTAYIPEKPANPLDAEAWVGPVHAFVDAHKASVLNKLHSCHMLSAAVILNGLEWLRPHDYPMDDRYIHTLWIEQRTVDEICSSVPFFLGIGKQRARTPDQIDTIADLIGGYSLIWPLHAAASCPRISKDQWLYIYGRLAKIAKDCGLEQALIIPLDRKEQFVPGV</sequence>
<dbReference type="InterPro" id="IPR036864">
    <property type="entry name" value="Zn2-C6_fun-type_DNA-bd_sf"/>
</dbReference>
<dbReference type="Proteomes" id="UP000027730">
    <property type="component" value="Unassembled WGS sequence"/>
</dbReference>
<evidence type="ECO:0000313" key="4">
    <source>
        <dbReference type="EMBL" id="KEQ71630.1"/>
    </source>
</evidence>
<dbReference type="EMBL" id="KL584713">
    <property type="protein sequence ID" value="KEQ71630.1"/>
    <property type="molecule type" value="Genomic_DNA"/>
</dbReference>
<gene>
    <name evidence="4" type="ORF">M436DRAFT_74053</name>
</gene>
<dbReference type="InterPro" id="IPR053175">
    <property type="entry name" value="DHMBA_Reg_Transcription_Factor"/>
</dbReference>
<dbReference type="PANTHER" id="PTHR38791">
    <property type="entry name" value="ZN(II)2CYS6 TRANSCRIPTION FACTOR (EUROFUNG)-RELATED-RELATED"/>
    <property type="match status" value="1"/>
</dbReference>
<dbReference type="RefSeq" id="XP_013425991.1">
    <property type="nucleotide sequence ID" value="XM_013570537.1"/>
</dbReference>
<dbReference type="Gene3D" id="4.10.240.10">
    <property type="entry name" value="Zn(2)-C6 fungal-type DNA-binding domain"/>
    <property type="match status" value="1"/>
</dbReference>
<proteinExistence type="predicted"/>